<feature type="transmembrane region" description="Helical" evidence="2">
    <location>
        <begin position="157"/>
        <end position="183"/>
    </location>
</feature>
<keyword evidence="2" id="KW-1133">Transmembrane helix</keyword>
<reference evidence="4" key="1">
    <citation type="submission" date="2022-10" db="EMBL/GenBank/DDBJ databases">
        <authorList>
            <person name="Chen Y."/>
            <person name="Dougan E. K."/>
            <person name="Chan C."/>
            <person name="Rhodes N."/>
            <person name="Thang M."/>
        </authorList>
    </citation>
    <scope>NUCLEOTIDE SEQUENCE</scope>
</reference>
<dbReference type="SUPFAM" id="SSF56104">
    <property type="entry name" value="SAICAR synthase-like"/>
    <property type="match status" value="1"/>
</dbReference>
<dbReference type="InterPro" id="IPR023610">
    <property type="entry name" value="PInositol-4/5-P-5/4-kinase"/>
</dbReference>
<organism evidence="4">
    <name type="scientific">Cladocopium goreaui</name>
    <dbReference type="NCBI Taxonomy" id="2562237"/>
    <lineage>
        <taxon>Eukaryota</taxon>
        <taxon>Sar</taxon>
        <taxon>Alveolata</taxon>
        <taxon>Dinophyceae</taxon>
        <taxon>Suessiales</taxon>
        <taxon>Symbiodiniaceae</taxon>
        <taxon>Cladocopium</taxon>
    </lineage>
</organism>
<gene>
    <name evidence="4" type="ORF">C1SCF055_LOCUS39885</name>
</gene>
<protein>
    <submittedName>
        <fullName evidence="5">Probable phosphatidylinositol phosphate kinase DDB_G0267588</fullName>
    </submittedName>
</protein>
<dbReference type="GO" id="GO:0005524">
    <property type="term" value="F:ATP binding"/>
    <property type="evidence" value="ECO:0007669"/>
    <property type="project" value="UniProtKB-UniRule"/>
</dbReference>
<dbReference type="Pfam" id="PF01504">
    <property type="entry name" value="PIP5K"/>
    <property type="match status" value="2"/>
</dbReference>
<keyword evidence="1 5" id="KW-0418">Kinase</keyword>
<dbReference type="EMBL" id="CAMXCT020006511">
    <property type="protein sequence ID" value="CAL1168406.1"/>
    <property type="molecule type" value="Genomic_DNA"/>
</dbReference>
<dbReference type="EMBL" id="CAMXCT030006511">
    <property type="protein sequence ID" value="CAL4802343.1"/>
    <property type="molecule type" value="Genomic_DNA"/>
</dbReference>
<sequence length="758" mass="84944">MEFVSSWLPTELRDSGLGKRGYQAGTSCTGKENQQGNTSFCIDTCLSLYVDNSTLARCHEDCDCKPWHRDSVDLLLGVLGGAAFCACCLVLCLDLFSSWSTRTPSQRECLKWSNICSLFYSIYFVAFAVADSYAPMWDGPCQLQTLFHGTMCDDNGTSPFCFLNCCIFAVPWLEFFGYGAYLWNVMWIFDLARFTQQPLAPEKVLGVPLTYFYHIFTWVCAGIIAFDPNGDRLVTDTCRQAKVVMMPCVLRRQNMNGDLAWFQVIGFVVIAMGFTILVIRYLDAGQLLMSSSRRCPRRERLLLAVRTYLRKQWLHFASLTMCSILILVDTIAVCDDEVGSYMTSAVFPGLGLLLSLDRLTSLAKEEGTPHFGSIDASPLSHQRSENMELGVSTANLRSLPPASEQSPFGAAGYRLLDFSALLEHLIHYLREEELQLAQQREFLAAGQTVTQAAASQLKLLRASAQLDESPDAAWDWTITAATGSDTTLTVIAPRSFTYLRRLAGLDCEALLTELLQTNVGGLKVAAKSGSSLLCSSDNRTFVLKTISKSEVKQVRAMLAEYRKHLEENPSSLLCRVYGCFSFKNSLGYFLHAVLMDCLVGLPASIADIAGFDCLTPSIFDMKSEFQDGGFKAAFPERFRLDINFAADLNFLRSLGVVDYSVLLSVWEIPEELGLDLSKEDVRPCILVPGTSERPWYLLRLGVIDFLVHWDVRKRTENVLKRTCFHPMHSERVTIIDPDGYARRQLDFLESVFRSELRK</sequence>
<proteinExistence type="predicted"/>
<dbReference type="GO" id="GO:0016308">
    <property type="term" value="F:1-phosphatidylinositol-4-phosphate 5-kinase activity"/>
    <property type="evidence" value="ECO:0007669"/>
    <property type="project" value="TreeGrafter"/>
</dbReference>
<dbReference type="Gene3D" id="3.30.800.10">
    <property type="entry name" value="Phosphatidylinositol Phosphate Kinase II Beta"/>
    <property type="match status" value="1"/>
</dbReference>
<comment type="caution">
    <text evidence="4">The sequence shown here is derived from an EMBL/GenBank/DDBJ whole genome shotgun (WGS) entry which is preliminary data.</text>
</comment>
<evidence type="ECO:0000313" key="4">
    <source>
        <dbReference type="EMBL" id="CAI4015031.1"/>
    </source>
</evidence>
<keyword evidence="6" id="KW-1185">Reference proteome</keyword>
<evidence type="ECO:0000313" key="5">
    <source>
        <dbReference type="EMBL" id="CAL4802343.1"/>
    </source>
</evidence>
<dbReference type="InterPro" id="IPR027483">
    <property type="entry name" value="PInositol-4-P-4/5-kinase_C_sf"/>
</dbReference>
<feature type="transmembrane region" description="Helical" evidence="2">
    <location>
        <begin position="204"/>
        <end position="226"/>
    </location>
</feature>
<reference evidence="5 6" key="2">
    <citation type="submission" date="2024-05" db="EMBL/GenBank/DDBJ databases">
        <authorList>
            <person name="Chen Y."/>
            <person name="Shah S."/>
            <person name="Dougan E. K."/>
            <person name="Thang M."/>
            <person name="Chan C."/>
        </authorList>
    </citation>
    <scope>NUCLEOTIDE SEQUENCE [LARGE SCALE GENOMIC DNA]</scope>
</reference>
<name>A0A9P1DT80_9DINO</name>
<evidence type="ECO:0000256" key="2">
    <source>
        <dbReference type="SAM" id="Phobius"/>
    </source>
</evidence>
<dbReference type="Proteomes" id="UP001152797">
    <property type="component" value="Unassembled WGS sequence"/>
</dbReference>
<dbReference type="AlphaFoldDB" id="A0A9P1DT80"/>
<feature type="transmembrane region" description="Helical" evidence="2">
    <location>
        <begin position="313"/>
        <end position="332"/>
    </location>
</feature>
<evidence type="ECO:0000256" key="1">
    <source>
        <dbReference type="PROSITE-ProRule" id="PRU00781"/>
    </source>
</evidence>
<dbReference type="OrthoDB" id="416009at2759"/>
<dbReference type="PANTHER" id="PTHR23086:SF8">
    <property type="entry name" value="PHOSPHATIDYLINOSITOL 5-PHOSPHATE 4-KINASE, ISOFORM A"/>
    <property type="match status" value="1"/>
</dbReference>
<feature type="transmembrane region" description="Helical" evidence="2">
    <location>
        <begin position="74"/>
        <end position="96"/>
    </location>
</feature>
<dbReference type="SMART" id="SM00330">
    <property type="entry name" value="PIPKc"/>
    <property type="match status" value="1"/>
</dbReference>
<feature type="transmembrane region" description="Helical" evidence="2">
    <location>
        <begin position="117"/>
        <end position="137"/>
    </location>
</feature>
<dbReference type="GO" id="GO:0005886">
    <property type="term" value="C:plasma membrane"/>
    <property type="evidence" value="ECO:0007669"/>
    <property type="project" value="TreeGrafter"/>
</dbReference>
<dbReference type="InterPro" id="IPR002498">
    <property type="entry name" value="PInositol-4-P-4/5-kinase_core"/>
</dbReference>
<dbReference type="EMBL" id="CAMXCT010006511">
    <property type="protein sequence ID" value="CAI4015031.1"/>
    <property type="molecule type" value="Genomic_DNA"/>
</dbReference>
<dbReference type="PANTHER" id="PTHR23086">
    <property type="entry name" value="PHOSPHATIDYLINOSITOL-4-PHOSPHATE 5-KINASE"/>
    <property type="match status" value="1"/>
</dbReference>
<evidence type="ECO:0000259" key="3">
    <source>
        <dbReference type="PROSITE" id="PS51455"/>
    </source>
</evidence>
<evidence type="ECO:0000313" key="6">
    <source>
        <dbReference type="Proteomes" id="UP001152797"/>
    </source>
</evidence>
<dbReference type="GO" id="GO:0046854">
    <property type="term" value="P:phosphatidylinositol phosphate biosynthetic process"/>
    <property type="evidence" value="ECO:0007669"/>
    <property type="project" value="TreeGrafter"/>
</dbReference>
<keyword evidence="2" id="KW-0812">Transmembrane</keyword>
<keyword evidence="2" id="KW-0472">Membrane</keyword>
<keyword evidence="1" id="KW-0547">Nucleotide-binding</keyword>
<feature type="transmembrane region" description="Helical" evidence="2">
    <location>
        <begin position="260"/>
        <end position="282"/>
    </location>
</feature>
<keyword evidence="1" id="KW-0067">ATP-binding</keyword>
<keyword evidence="1" id="KW-0808">Transferase</keyword>
<feature type="domain" description="PIPK" evidence="3">
    <location>
        <begin position="426"/>
        <end position="752"/>
    </location>
</feature>
<dbReference type="Gene3D" id="3.30.810.10">
    <property type="entry name" value="2-Layer Sandwich"/>
    <property type="match status" value="1"/>
</dbReference>
<accession>A0A9P1DT80</accession>
<dbReference type="PROSITE" id="PS51455">
    <property type="entry name" value="PIPK"/>
    <property type="match status" value="1"/>
</dbReference>
<dbReference type="InterPro" id="IPR027484">
    <property type="entry name" value="PInositol-4-P-5-kinase_N"/>
</dbReference>